<dbReference type="SUPFAM" id="SSF54791">
    <property type="entry name" value="Eukaryotic type KH-domain (KH-domain type I)"/>
    <property type="match status" value="1"/>
</dbReference>
<dbReference type="InterPro" id="IPR027408">
    <property type="entry name" value="PNPase/RNase_PH_dom_sf"/>
</dbReference>
<comment type="cofactor">
    <cofactor evidence="9">
        <name>Mg(2+)</name>
        <dbReference type="ChEBI" id="CHEBI:18420"/>
    </cofactor>
</comment>
<dbReference type="SMART" id="SM00316">
    <property type="entry name" value="S1"/>
    <property type="match status" value="1"/>
</dbReference>
<feature type="binding site" evidence="9">
    <location>
        <position position="494"/>
    </location>
    <ligand>
        <name>Mg(2+)</name>
        <dbReference type="ChEBI" id="CHEBI:18420"/>
    </ligand>
</feature>
<dbReference type="InterPro" id="IPR036456">
    <property type="entry name" value="PNPase_PH_RNA-bd_sf"/>
</dbReference>
<dbReference type="InterPro" id="IPR015848">
    <property type="entry name" value="PNPase_PH_RNA-bd_bac/org-type"/>
</dbReference>
<proteinExistence type="inferred from homology"/>
<dbReference type="FunFam" id="3.30.1370.10:FF:000001">
    <property type="entry name" value="Polyribonucleotide nucleotidyltransferase"/>
    <property type="match status" value="1"/>
</dbReference>
<dbReference type="GO" id="GO:0006402">
    <property type="term" value="P:mRNA catabolic process"/>
    <property type="evidence" value="ECO:0007669"/>
    <property type="project" value="UniProtKB-UniRule"/>
</dbReference>
<comment type="function">
    <text evidence="9">Involved in mRNA degradation. Catalyzes the phosphorolysis of single-stranded polyribonucleotides processively in the 3'- to 5'-direction.</text>
</comment>
<keyword evidence="12" id="KW-1185">Reference proteome</keyword>
<keyword evidence="5 9" id="KW-0548">Nucleotidyltransferase</keyword>
<dbReference type="InterPro" id="IPR004087">
    <property type="entry name" value="KH_dom"/>
</dbReference>
<keyword evidence="3 9" id="KW-0963">Cytoplasm</keyword>
<evidence type="ECO:0000256" key="5">
    <source>
        <dbReference type="ARBA" id="ARBA00022695"/>
    </source>
</evidence>
<dbReference type="GO" id="GO:0003723">
    <property type="term" value="F:RNA binding"/>
    <property type="evidence" value="ECO:0007669"/>
    <property type="project" value="UniProtKB-UniRule"/>
</dbReference>
<dbReference type="GO" id="GO:0004654">
    <property type="term" value="F:polyribonucleotide nucleotidyltransferase activity"/>
    <property type="evidence" value="ECO:0007669"/>
    <property type="project" value="UniProtKB-UniRule"/>
</dbReference>
<gene>
    <name evidence="9 11" type="primary">pnp</name>
    <name evidence="11" type="ORF">EPV75_06205</name>
</gene>
<dbReference type="PANTHER" id="PTHR11252:SF0">
    <property type="entry name" value="POLYRIBONUCLEOTIDE NUCLEOTIDYLTRANSFERASE 1, MITOCHONDRIAL"/>
    <property type="match status" value="1"/>
</dbReference>
<evidence type="ECO:0000256" key="9">
    <source>
        <dbReference type="HAMAP-Rule" id="MF_01595"/>
    </source>
</evidence>
<dbReference type="InterPro" id="IPR020568">
    <property type="entry name" value="Ribosomal_Su5_D2-typ_SF"/>
</dbReference>
<dbReference type="InterPro" id="IPR036612">
    <property type="entry name" value="KH_dom_type_1_sf"/>
</dbReference>
<dbReference type="InterPro" id="IPR015847">
    <property type="entry name" value="ExoRNase_PH_dom2"/>
</dbReference>
<keyword evidence="4 9" id="KW-0808">Transferase</keyword>
<evidence type="ECO:0000256" key="7">
    <source>
        <dbReference type="ARBA" id="ARBA00022842"/>
    </source>
</evidence>
<dbReference type="InterPro" id="IPR004088">
    <property type="entry name" value="KH_dom_type_1"/>
</dbReference>
<dbReference type="SUPFAM" id="SSF54211">
    <property type="entry name" value="Ribosomal protein S5 domain 2-like"/>
    <property type="match status" value="2"/>
</dbReference>
<keyword evidence="8 9" id="KW-0694">RNA-binding</keyword>
<dbReference type="FunFam" id="2.40.50.140:FF:000023">
    <property type="entry name" value="Polyribonucleotide nucleotidyltransferase"/>
    <property type="match status" value="1"/>
</dbReference>
<dbReference type="SUPFAM" id="SSF55666">
    <property type="entry name" value="Ribonuclease PH domain 2-like"/>
    <property type="match status" value="2"/>
</dbReference>
<sequence>MAKYVKSFQYGKHQVRLETGEIARQADGAVMVAMGDTQVLVTAVGAKSAKPGQDFFPLTVQYQEKTYAAGKIPGGFLKREGRPSEKETLTSRLIDRPIRPLFPKGFMNEVQIIATVVSLDPEVGTEVPAMLGTSAALAISGIPFDGPIGAAVVGYKDGDYLLNPSSEELLDSDLELSVAGTSEAVLMVESEAAELSEEVMLGAVMFGHDQMQVAIDAIKEMKAEVGKPQWDWEAAAENTELKDKVYDLIRSDIEAAYSIADKMDRYAAIDAAKAKAMDALEATEENADGYEAGDIEKMVGKLQKEIVRGRIIAGEPRIDGRDTQTIRQIDCQVGVLPKVHGSALFTRGETQALVVTTLGTEKDAKIVDELTGSYSDRFMLHYNFPPYSVGECGRVGSPGRREIGHGMLARRGVSALLPTSEEFPYTIRVVSEITESNGSSSMATVCGTSMSLMHAGVPIAAPIAGIAMGLVKEESGFAVLSDILGDEDHLGDMDFKVAGTEQGVTALQMDIKITGITREIMEIALGQAKDGRLHILKEMDKAITASNVSVASTAPRFFNIKVKPEKVREIIGKGGATIRSITEETGVTIEIDDDGNVKIAAVDDASAEAAKARIAEITAEPEIGKVYDAKVVKIVDFGAFVSYMPGREGLVHVSQIADERVEDVNEYLKEGQEIQVRLIDIDKQGRVKLSIKEV</sequence>
<evidence type="ECO:0000256" key="1">
    <source>
        <dbReference type="ARBA" id="ARBA00004496"/>
    </source>
</evidence>
<dbReference type="Gene3D" id="3.30.230.70">
    <property type="entry name" value="GHMP Kinase, N-terminal domain"/>
    <property type="match status" value="2"/>
</dbReference>
<dbReference type="InterPro" id="IPR001247">
    <property type="entry name" value="ExoRNase_PH_dom1"/>
</dbReference>
<comment type="catalytic activity">
    <reaction evidence="9">
        <text>RNA(n+1) + phosphate = RNA(n) + a ribonucleoside 5'-diphosphate</text>
        <dbReference type="Rhea" id="RHEA:22096"/>
        <dbReference type="Rhea" id="RHEA-COMP:14527"/>
        <dbReference type="Rhea" id="RHEA-COMP:17342"/>
        <dbReference type="ChEBI" id="CHEBI:43474"/>
        <dbReference type="ChEBI" id="CHEBI:57930"/>
        <dbReference type="ChEBI" id="CHEBI:140395"/>
        <dbReference type="EC" id="2.7.7.8"/>
    </reaction>
</comment>
<dbReference type="AlphaFoldDB" id="A0A410H2Y5"/>
<keyword evidence="7 9" id="KW-0460">Magnesium</keyword>
<dbReference type="GO" id="GO:0000175">
    <property type="term" value="F:3'-5'-RNA exonuclease activity"/>
    <property type="evidence" value="ECO:0007669"/>
    <property type="project" value="TreeGrafter"/>
</dbReference>
<dbReference type="Gene3D" id="3.30.1370.10">
    <property type="entry name" value="K Homology domain, type 1"/>
    <property type="match status" value="1"/>
</dbReference>
<dbReference type="InterPro" id="IPR012340">
    <property type="entry name" value="NA-bd_OB-fold"/>
</dbReference>
<dbReference type="InterPro" id="IPR003029">
    <property type="entry name" value="S1_domain"/>
</dbReference>
<dbReference type="PANTHER" id="PTHR11252">
    <property type="entry name" value="POLYRIBONUCLEOTIDE NUCLEOTIDYLTRANSFERASE"/>
    <property type="match status" value="1"/>
</dbReference>
<evidence type="ECO:0000313" key="11">
    <source>
        <dbReference type="EMBL" id="QAB15289.1"/>
    </source>
</evidence>
<organism evidence="11 12">
    <name type="scientific">Hydrogenovibrio thermophilus</name>
    <dbReference type="NCBI Taxonomy" id="265883"/>
    <lineage>
        <taxon>Bacteria</taxon>
        <taxon>Pseudomonadati</taxon>
        <taxon>Pseudomonadota</taxon>
        <taxon>Gammaproteobacteria</taxon>
        <taxon>Thiotrichales</taxon>
        <taxon>Piscirickettsiaceae</taxon>
        <taxon>Hydrogenovibrio</taxon>
    </lineage>
</organism>
<dbReference type="CDD" id="cd11363">
    <property type="entry name" value="RNase_PH_PNPase_1"/>
    <property type="match status" value="1"/>
</dbReference>
<dbReference type="SMART" id="SM00322">
    <property type="entry name" value="KH"/>
    <property type="match status" value="1"/>
</dbReference>
<dbReference type="PIRSF" id="PIRSF005499">
    <property type="entry name" value="PNPase"/>
    <property type="match status" value="1"/>
</dbReference>
<protein>
    <recommendedName>
        <fullName evidence="9">Polyribonucleotide nucleotidyltransferase</fullName>
        <ecNumber evidence="9">2.7.7.8</ecNumber>
    </recommendedName>
    <alternativeName>
        <fullName evidence="9">Polynucleotide phosphorylase</fullName>
        <shortName evidence="9">PNPase</shortName>
    </alternativeName>
</protein>
<dbReference type="Pfam" id="PF00013">
    <property type="entry name" value="KH_1"/>
    <property type="match status" value="1"/>
</dbReference>
<evidence type="ECO:0000256" key="2">
    <source>
        <dbReference type="ARBA" id="ARBA00007404"/>
    </source>
</evidence>
<dbReference type="NCBIfam" id="NF008805">
    <property type="entry name" value="PRK11824.1"/>
    <property type="match status" value="1"/>
</dbReference>
<dbReference type="EMBL" id="CP035033">
    <property type="protein sequence ID" value="QAB15289.1"/>
    <property type="molecule type" value="Genomic_DNA"/>
</dbReference>
<reference evidence="11 12" key="1">
    <citation type="journal article" date="2018" name="Environ. Microbiol.">
        <title>Genomes of ubiquitous marine and hypersaline Hydrogenovibrio, Thiomicrorhabdus and Thiomicrospira spp. encode a diversity of mechanisms to sustain chemolithoautotrophy in heterogeneous environments.</title>
        <authorList>
            <person name="Scott K.M."/>
            <person name="Williams J."/>
            <person name="Porter C.M.B."/>
            <person name="Russel S."/>
            <person name="Harmer T.L."/>
            <person name="Paul J.H."/>
            <person name="Antonen K.M."/>
            <person name="Bridges M.K."/>
            <person name="Camper G.J."/>
            <person name="Campla C.K."/>
            <person name="Casella L.G."/>
            <person name="Chase E."/>
            <person name="Conrad J.W."/>
            <person name="Cruz M.C."/>
            <person name="Dunlap D.S."/>
            <person name="Duran L."/>
            <person name="Fahsbender E.M."/>
            <person name="Goldsmith D.B."/>
            <person name="Keeley R.F."/>
            <person name="Kondoff M.R."/>
            <person name="Kussy B.I."/>
            <person name="Lane M.K."/>
            <person name="Lawler S."/>
            <person name="Leigh B.A."/>
            <person name="Lewis C."/>
            <person name="Lostal L.M."/>
            <person name="Marking D."/>
            <person name="Mancera P.A."/>
            <person name="McClenthan E.C."/>
            <person name="McIntyre E.A."/>
            <person name="Mine J.A."/>
            <person name="Modi S."/>
            <person name="Moore B.D."/>
            <person name="Morgan W.A."/>
            <person name="Nelson K.M."/>
            <person name="Nguyen K.N."/>
            <person name="Ogburn N."/>
            <person name="Parrino D.G."/>
            <person name="Pedapudi A.D."/>
            <person name="Pelham R.P."/>
            <person name="Preece A.M."/>
            <person name="Rampersad E.A."/>
            <person name="Richardson J.C."/>
            <person name="Rodgers C.M."/>
            <person name="Schaffer B.L."/>
            <person name="Sheridan N.E."/>
            <person name="Solone M.R."/>
            <person name="Staley Z.R."/>
            <person name="Tabuchi M."/>
            <person name="Waide R.J."/>
            <person name="Wanjugi P.W."/>
            <person name="Young S."/>
            <person name="Clum A."/>
            <person name="Daum C."/>
            <person name="Huntemann M."/>
            <person name="Ivanova N."/>
            <person name="Kyrpides N."/>
            <person name="Mikhailova N."/>
            <person name="Palaniappan K."/>
            <person name="Pillay M."/>
            <person name="Reddy T.B.K."/>
            <person name="Shapiro N."/>
            <person name="Stamatis D."/>
            <person name="Varghese N."/>
            <person name="Woyke T."/>
            <person name="Boden R."/>
            <person name="Freyermuth S.K."/>
            <person name="Kerfeld C.A."/>
        </authorList>
    </citation>
    <scope>NUCLEOTIDE SEQUENCE [LARGE SCALE GENOMIC DNA]</scope>
    <source>
        <strain evidence="11 12">JR-2</strain>
    </source>
</reference>
<keyword evidence="6 9" id="KW-0479">Metal-binding</keyword>
<evidence type="ECO:0000256" key="8">
    <source>
        <dbReference type="ARBA" id="ARBA00022884"/>
    </source>
</evidence>
<comment type="subcellular location">
    <subcellularLocation>
        <location evidence="1 9">Cytoplasm</location>
    </subcellularLocation>
</comment>
<dbReference type="GO" id="GO:0000287">
    <property type="term" value="F:magnesium ion binding"/>
    <property type="evidence" value="ECO:0007669"/>
    <property type="project" value="UniProtKB-UniRule"/>
</dbReference>
<comment type="subunit">
    <text evidence="9">Component of the RNA degradosome, which is a multiprotein complex involved in RNA processing and mRNA degradation.</text>
</comment>
<dbReference type="CDD" id="cd04472">
    <property type="entry name" value="S1_PNPase"/>
    <property type="match status" value="1"/>
</dbReference>
<evidence type="ECO:0000256" key="6">
    <source>
        <dbReference type="ARBA" id="ARBA00022723"/>
    </source>
</evidence>
<evidence type="ECO:0000259" key="10">
    <source>
        <dbReference type="PROSITE" id="PS50126"/>
    </source>
</evidence>
<evidence type="ECO:0000256" key="3">
    <source>
        <dbReference type="ARBA" id="ARBA00022490"/>
    </source>
</evidence>
<dbReference type="GO" id="GO:0006396">
    <property type="term" value="P:RNA processing"/>
    <property type="evidence" value="ECO:0007669"/>
    <property type="project" value="InterPro"/>
</dbReference>
<evidence type="ECO:0000256" key="4">
    <source>
        <dbReference type="ARBA" id="ARBA00022679"/>
    </source>
</evidence>
<dbReference type="NCBIfam" id="TIGR03591">
    <property type="entry name" value="polynuc_phos"/>
    <property type="match status" value="1"/>
</dbReference>
<dbReference type="GO" id="GO:0005829">
    <property type="term" value="C:cytosol"/>
    <property type="evidence" value="ECO:0007669"/>
    <property type="project" value="TreeGrafter"/>
</dbReference>
<name>A0A410H2Y5_9GAMM</name>
<dbReference type="Pfam" id="PF03726">
    <property type="entry name" value="PNPase"/>
    <property type="match status" value="1"/>
</dbReference>
<dbReference type="CDD" id="cd11364">
    <property type="entry name" value="RNase_PH_PNPase_2"/>
    <property type="match status" value="1"/>
</dbReference>
<dbReference type="RefSeq" id="WP_029937973.1">
    <property type="nucleotide sequence ID" value="NZ_CP035033.1"/>
</dbReference>
<dbReference type="Pfam" id="PF01138">
    <property type="entry name" value="RNase_PH"/>
    <property type="match status" value="2"/>
</dbReference>
<dbReference type="SUPFAM" id="SSF46915">
    <property type="entry name" value="Polynucleotide phosphorylase/guanosine pentaphosphate synthase (PNPase/GPSI), domain 3"/>
    <property type="match status" value="1"/>
</dbReference>
<dbReference type="CDD" id="cd02393">
    <property type="entry name" value="KH-I_PNPase"/>
    <property type="match status" value="1"/>
</dbReference>
<dbReference type="EC" id="2.7.7.8" evidence="9"/>
<dbReference type="HAMAP" id="MF_01595">
    <property type="entry name" value="PNPase"/>
    <property type="match status" value="1"/>
</dbReference>
<evidence type="ECO:0000313" key="12">
    <source>
        <dbReference type="Proteomes" id="UP000285478"/>
    </source>
</evidence>
<dbReference type="Gene3D" id="2.40.50.140">
    <property type="entry name" value="Nucleic acid-binding proteins"/>
    <property type="match status" value="1"/>
</dbReference>
<accession>A0A410H2Y5</accession>
<feature type="binding site" evidence="9">
    <location>
        <position position="488"/>
    </location>
    <ligand>
        <name>Mg(2+)</name>
        <dbReference type="ChEBI" id="CHEBI:18420"/>
    </ligand>
</feature>
<dbReference type="FunFam" id="3.30.230.70:FF:000002">
    <property type="entry name" value="Polyribonucleotide nucleotidyltransferase"/>
    <property type="match status" value="1"/>
</dbReference>
<dbReference type="InterPro" id="IPR012162">
    <property type="entry name" value="PNPase"/>
</dbReference>
<dbReference type="FunFam" id="3.30.230.70:FF:000001">
    <property type="entry name" value="Polyribonucleotide nucleotidyltransferase"/>
    <property type="match status" value="1"/>
</dbReference>
<dbReference type="SUPFAM" id="SSF50249">
    <property type="entry name" value="Nucleic acid-binding proteins"/>
    <property type="match status" value="1"/>
</dbReference>
<dbReference type="Pfam" id="PF00575">
    <property type="entry name" value="S1"/>
    <property type="match status" value="1"/>
</dbReference>
<dbReference type="PROSITE" id="PS50126">
    <property type="entry name" value="S1"/>
    <property type="match status" value="1"/>
</dbReference>
<dbReference type="Proteomes" id="UP000285478">
    <property type="component" value="Chromosome"/>
</dbReference>
<dbReference type="PROSITE" id="PS50084">
    <property type="entry name" value="KH_TYPE_1"/>
    <property type="match status" value="1"/>
</dbReference>
<dbReference type="Pfam" id="PF03725">
    <property type="entry name" value="RNase_PH_C"/>
    <property type="match status" value="1"/>
</dbReference>
<feature type="domain" description="S1 motif" evidence="10">
    <location>
        <begin position="624"/>
        <end position="692"/>
    </location>
</feature>
<comment type="similarity">
    <text evidence="2 9">Belongs to the polyribonucleotide nucleotidyltransferase family.</text>
</comment>
<dbReference type="InterPro" id="IPR036345">
    <property type="entry name" value="ExoRNase_PH_dom2_sf"/>
</dbReference>
<dbReference type="KEGG" id="htr:EPV75_06205"/>